<dbReference type="NCBIfam" id="TIGR00234">
    <property type="entry name" value="tyrS"/>
    <property type="match status" value="1"/>
</dbReference>
<feature type="domain" description="RNA-binding S4" evidence="12">
    <location>
        <begin position="351"/>
        <end position="386"/>
    </location>
</feature>
<gene>
    <name evidence="13" type="ORF">METZ01_LOCUS5395</name>
</gene>
<dbReference type="PANTHER" id="PTHR11766">
    <property type="entry name" value="TYROSYL-TRNA SYNTHETASE"/>
    <property type="match status" value="1"/>
</dbReference>
<dbReference type="CDD" id="cd00805">
    <property type="entry name" value="TyrRS_core"/>
    <property type="match status" value="1"/>
</dbReference>
<dbReference type="InterPro" id="IPR024108">
    <property type="entry name" value="Tyr-tRNA-ligase_bac_2"/>
</dbReference>
<dbReference type="InterPro" id="IPR002305">
    <property type="entry name" value="aa-tRNA-synth_Ic"/>
</dbReference>
<dbReference type="Gene3D" id="3.10.290.10">
    <property type="entry name" value="RNA-binding S4 domain"/>
    <property type="match status" value="1"/>
</dbReference>
<evidence type="ECO:0000256" key="10">
    <source>
        <dbReference type="ARBA" id="ARBA00033323"/>
    </source>
</evidence>
<dbReference type="InterPro" id="IPR002942">
    <property type="entry name" value="S4_RNA-bd"/>
</dbReference>
<protein>
    <recommendedName>
        <fullName evidence="2">tyrosine--tRNA ligase</fullName>
        <ecNumber evidence="2">6.1.1.1</ecNumber>
    </recommendedName>
    <alternativeName>
        <fullName evidence="10">Tyrosyl-tRNA synthetase</fullName>
    </alternativeName>
</protein>
<dbReference type="PROSITE" id="PS50889">
    <property type="entry name" value="S4"/>
    <property type="match status" value="1"/>
</dbReference>
<evidence type="ECO:0000256" key="1">
    <source>
        <dbReference type="ARBA" id="ARBA00011738"/>
    </source>
</evidence>
<comment type="subunit">
    <text evidence="1">Homodimer.</text>
</comment>
<dbReference type="SUPFAM" id="SSF55174">
    <property type="entry name" value="Alpha-L RNA-binding motif"/>
    <property type="match status" value="1"/>
</dbReference>
<dbReference type="Pfam" id="PF01479">
    <property type="entry name" value="S4"/>
    <property type="match status" value="1"/>
</dbReference>
<accession>A0A381ND68</accession>
<keyword evidence="9" id="KW-0030">Aminoacyl-tRNA synthetase</keyword>
<keyword evidence="5" id="KW-0547">Nucleotide-binding</keyword>
<evidence type="ECO:0000256" key="3">
    <source>
        <dbReference type="ARBA" id="ARBA00022490"/>
    </source>
</evidence>
<dbReference type="GO" id="GO:0006437">
    <property type="term" value="P:tyrosyl-tRNA aminoacylation"/>
    <property type="evidence" value="ECO:0007669"/>
    <property type="project" value="InterPro"/>
</dbReference>
<keyword evidence="6" id="KW-0067">ATP-binding</keyword>
<dbReference type="GO" id="GO:0005524">
    <property type="term" value="F:ATP binding"/>
    <property type="evidence" value="ECO:0007669"/>
    <property type="project" value="UniProtKB-KW"/>
</dbReference>
<dbReference type="CDD" id="cd00165">
    <property type="entry name" value="S4"/>
    <property type="match status" value="1"/>
</dbReference>
<dbReference type="PRINTS" id="PR01040">
    <property type="entry name" value="TRNASYNTHTYR"/>
</dbReference>
<dbReference type="InterPro" id="IPR002307">
    <property type="entry name" value="Tyr-tRNA-ligase"/>
</dbReference>
<dbReference type="InterPro" id="IPR024088">
    <property type="entry name" value="Tyr-tRNA-ligase_bac-type"/>
</dbReference>
<keyword evidence="3" id="KW-0963">Cytoplasm</keyword>
<evidence type="ECO:0000256" key="2">
    <source>
        <dbReference type="ARBA" id="ARBA00013160"/>
    </source>
</evidence>
<evidence type="ECO:0000256" key="11">
    <source>
        <dbReference type="ARBA" id="ARBA00048248"/>
    </source>
</evidence>
<evidence type="ECO:0000259" key="12">
    <source>
        <dbReference type="Pfam" id="PF01479"/>
    </source>
</evidence>
<reference evidence="13" key="1">
    <citation type="submission" date="2018-05" db="EMBL/GenBank/DDBJ databases">
        <authorList>
            <person name="Lanie J.A."/>
            <person name="Ng W.-L."/>
            <person name="Kazmierczak K.M."/>
            <person name="Andrzejewski T.M."/>
            <person name="Davidsen T.M."/>
            <person name="Wayne K.J."/>
            <person name="Tettelin H."/>
            <person name="Glass J.I."/>
            <person name="Rusch D."/>
            <person name="Podicherti R."/>
            <person name="Tsui H.-C.T."/>
            <person name="Winkler M.E."/>
        </authorList>
    </citation>
    <scope>NUCLEOTIDE SEQUENCE</scope>
</reference>
<dbReference type="Pfam" id="PF00579">
    <property type="entry name" value="tRNA-synt_1b"/>
    <property type="match status" value="1"/>
</dbReference>
<evidence type="ECO:0000313" key="13">
    <source>
        <dbReference type="EMBL" id="SUZ52541.1"/>
    </source>
</evidence>
<evidence type="ECO:0000256" key="5">
    <source>
        <dbReference type="ARBA" id="ARBA00022741"/>
    </source>
</evidence>
<sequence length="417" mass="46650">MAILNDRDHGTLDEQVDYLTKGCVDVVRLSDLQAKLKRSAKVGQPLTVKVGFDPTAPDLHLGHTVLIRKMKHFQDLGHTVIFVVGDFTALIGDPAGRTKTRPSLTEEEIIENSETYKTQVFKLLDREKTLVKNNSEWLKKLGSDGWIRLAAHYSVAQMLERRDFKKRYDKGQPIAIHEFLYPLAQAYDSICLEADVEMGGTDQLFNLNVGRDIMPAHGLEPQIVLTVPLLVGLDGVEKMAKSANNAIGITESPHEMFGKLMSISDDLMWTYYELLTDVSLKDIQQLQSAVKKGSKHPKEVKIDLAVKIVADFHSAVSAAAAAEEFERRFARKELPIDAPEQTIMFDVNRPRLSSLMVDLGFASSSSSATRVIDQGGVKIDGERILDKWYEFDSSSRPFILQVGKKVRRVTLKPQEGD</sequence>
<dbReference type="HAMAP" id="MF_02007">
    <property type="entry name" value="Tyr_tRNA_synth_type2"/>
    <property type="match status" value="1"/>
</dbReference>
<dbReference type="EC" id="6.1.1.1" evidence="2"/>
<dbReference type="EMBL" id="UINC01000279">
    <property type="protein sequence ID" value="SUZ52541.1"/>
    <property type="molecule type" value="Genomic_DNA"/>
</dbReference>
<dbReference type="GO" id="GO:0003723">
    <property type="term" value="F:RNA binding"/>
    <property type="evidence" value="ECO:0007669"/>
    <property type="project" value="UniProtKB-KW"/>
</dbReference>
<dbReference type="InterPro" id="IPR014729">
    <property type="entry name" value="Rossmann-like_a/b/a_fold"/>
</dbReference>
<keyword evidence="4" id="KW-0436">Ligase</keyword>
<evidence type="ECO:0000256" key="8">
    <source>
        <dbReference type="ARBA" id="ARBA00022917"/>
    </source>
</evidence>
<evidence type="ECO:0000256" key="7">
    <source>
        <dbReference type="ARBA" id="ARBA00022884"/>
    </source>
</evidence>
<dbReference type="InterPro" id="IPR036986">
    <property type="entry name" value="S4_RNA-bd_sf"/>
</dbReference>
<keyword evidence="8" id="KW-0648">Protein biosynthesis</keyword>
<dbReference type="Gene3D" id="1.10.240.10">
    <property type="entry name" value="Tyrosyl-Transfer RNA Synthetase"/>
    <property type="match status" value="1"/>
</dbReference>
<dbReference type="FunFam" id="3.40.50.620:FF:000061">
    <property type="entry name" value="Tyrosine--tRNA ligase"/>
    <property type="match status" value="1"/>
</dbReference>
<dbReference type="GO" id="GO:0005829">
    <property type="term" value="C:cytosol"/>
    <property type="evidence" value="ECO:0007669"/>
    <property type="project" value="TreeGrafter"/>
</dbReference>
<dbReference type="SUPFAM" id="SSF52374">
    <property type="entry name" value="Nucleotidylyl transferase"/>
    <property type="match status" value="1"/>
</dbReference>
<organism evidence="13">
    <name type="scientific">marine metagenome</name>
    <dbReference type="NCBI Taxonomy" id="408172"/>
    <lineage>
        <taxon>unclassified sequences</taxon>
        <taxon>metagenomes</taxon>
        <taxon>ecological metagenomes</taxon>
    </lineage>
</organism>
<dbReference type="AlphaFoldDB" id="A0A381ND68"/>
<dbReference type="PANTHER" id="PTHR11766:SF1">
    <property type="entry name" value="TYROSINE--TRNA LIGASE"/>
    <property type="match status" value="1"/>
</dbReference>
<comment type="catalytic activity">
    <reaction evidence="11">
        <text>tRNA(Tyr) + L-tyrosine + ATP = L-tyrosyl-tRNA(Tyr) + AMP + diphosphate + H(+)</text>
        <dbReference type="Rhea" id="RHEA:10220"/>
        <dbReference type="Rhea" id="RHEA-COMP:9706"/>
        <dbReference type="Rhea" id="RHEA-COMP:9707"/>
        <dbReference type="ChEBI" id="CHEBI:15378"/>
        <dbReference type="ChEBI" id="CHEBI:30616"/>
        <dbReference type="ChEBI" id="CHEBI:33019"/>
        <dbReference type="ChEBI" id="CHEBI:58315"/>
        <dbReference type="ChEBI" id="CHEBI:78442"/>
        <dbReference type="ChEBI" id="CHEBI:78536"/>
        <dbReference type="ChEBI" id="CHEBI:456215"/>
        <dbReference type="EC" id="6.1.1.1"/>
    </reaction>
</comment>
<dbReference type="Gene3D" id="3.40.50.620">
    <property type="entry name" value="HUPs"/>
    <property type="match status" value="1"/>
</dbReference>
<keyword evidence="7" id="KW-0694">RNA-binding</keyword>
<evidence type="ECO:0000256" key="9">
    <source>
        <dbReference type="ARBA" id="ARBA00023146"/>
    </source>
</evidence>
<dbReference type="PROSITE" id="PS00178">
    <property type="entry name" value="AA_TRNA_LIGASE_I"/>
    <property type="match status" value="1"/>
</dbReference>
<evidence type="ECO:0000256" key="6">
    <source>
        <dbReference type="ARBA" id="ARBA00022840"/>
    </source>
</evidence>
<evidence type="ECO:0000256" key="4">
    <source>
        <dbReference type="ARBA" id="ARBA00022598"/>
    </source>
</evidence>
<dbReference type="InterPro" id="IPR001412">
    <property type="entry name" value="aa-tRNA-synth_I_CS"/>
</dbReference>
<dbReference type="GO" id="GO:0004831">
    <property type="term" value="F:tyrosine-tRNA ligase activity"/>
    <property type="evidence" value="ECO:0007669"/>
    <property type="project" value="UniProtKB-EC"/>
</dbReference>
<proteinExistence type="inferred from homology"/>
<name>A0A381ND68_9ZZZZ</name>